<dbReference type="RefSeq" id="WP_382406985.1">
    <property type="nucleotide sequence ID" value="NZ_JBHSGU010000002.1"/>
</dbReference>
<organism evidence="1 2">
    <name type="scientific">Glaciecola siphonariae</name>
    <dbReference type="NCBI Taxonomy" id="521012"/>
    <lineage>
        <taxon>Bacteria</taxon>
        <taxon>Pseudomonadati</taxon>
        <taxon>Pseudomonadota</taxon>
        <taxon>Gammaproteobacteria</taxon>
        <taxon>Alteromonadales</taxon>
        <taxon>Alteromonadaceae</taxon>
        <taxon>Glaciecola</taxon>
    </lineage>
</organism>
<comment type="caution">
    <text evidence="1">The sequence shown here is derived from an EMBL/GenBank/DDBJ whole genome shotgun (WGS) entry which is preliminary data.</text>
</comment>
<accession>A0ABV9LTX9</accession>
<dbReference type="EMBL" id="JBHSGU010000002">
    <property type="protein sequence ID" value="MFC4699971.1"/>
    <property type="molecule type" value="Genomic_DNA"/>
</dbReference>
<keyword evidence="2" id="KW-1185">Reference proteome</keyword>
<sequence>MKTIYQKIKNILHITLIIGIFSLMTGCASKSLEAQKANNVDLTALKTMYVEKLPADERGIEILIATELNKLGYQATYGPKFPADGDFDALVTYQDKWMWDITMYMLELNIQVKNPDTNFIMASGHSHRTSLVRKSKEEMVSEVVGEIFK</sequence>
<dbReference type="Proteomes" id="UP001595897">
    <property type="component" value="Unassembled WGS sequence"/>
</dbReference>
<proteinExistence type="predicted"/>
<evidence type="ECO:0000313" key="1">
    <source>
        <dbReference type="EMBL" id="MFC4699971.1"/>
    </source>
</evidence>
<name>A0ABV9LTX9_9ALTE</name>
<evidence type="ECO:0000313" key="2">
    <source>
        <dbReference type="Proteomes" id="UP001595897"/>
    </source>
</evidence>
<gene>
    <name evidence="1" type="ORF">ACFO4O_07380</name>
</gene>
<reference evidence="2" key="1">
    <citation type="journal article" date="2019" name="Int. J. Syst. Evol. Microbiol.">
        <title>The Global Catalogue of Microorganisms (GCM) 10K type strain sequencing project: providing services to taxonomists for standard genome sequencing and annotation.</title>
        <authorList>
            <consortium name="The Broad Institute Genomics Platform"/>
            <consortium name="The Broad Institute Genome Sequencing Center for Infectious Disease"/>
            <person name="Wu L."/>
            <person name="Ma J."/>
        </authorList>
    </citation>
    <scope>NUCLEOTIDE SEQUENCE [LARGE SCALE GENOMIC DNA]</scope>
    <source>
        <strain evidence="2">KACC 12507</strain>
    </source>
</reference>
<protein>
    <recommendedName>
        <fullName evidence="3">Lipoprotein</fullName>
    </recommendedName>
</protein>
<evidence type="ECO:0008006" key="3">
    <source>
        <dbReference type="Google" id="ProtNLM"/>
    </source>
</evidence>
<dbReference type="PROSITE" id="PS51257">
    <property type="entry name" value="PROKAR_LIPOPROTEIN"/>
    <property type="match status" value="1"/>
</dbReference>